<evidence type="ECO:0000256" key="4">
    <source>
        <dbReference type="ARBA" id="ARBA00022692"/>
    </source>
</evidence>
<evidence type="ECO:0000313" key="11">
    <source>
        <dbReference type="Proteomes" id="UP001607302"/>
    </source>
</evidence>
<comment type="caution">
    <text evidence="10">The sequence shown here is derived from an EMBL/GenBank/DDBJ whole genome shotgun (WGS) entry which is preliminary data.</text>
</comment>
<accession>A0ABD2AVV5</accession>
<keyword evidence="8 9" id="KW-0472">Membrane</keyword>
<dbReference type="PANTHER" id="PTHR13603:SF1">
    <property type="entry name" value="TRANSMEMBRANE PROTEIN 186"/>
    <property type="match status" value="1"/>
</dbReference>
<evidence type="ECO:0000256" key="1">
    <source>
        <dbReference type="ARBA" id="ARBA00004448"/>
    </source>
</evidence>
<comment type="subcellular location">
    <subcellularLocation>
        <location evidence="1">Mitochondrion inner membrane</location>
        <topology evidence="1">Multi-pass membrane protein</topology>
    </subcellularLocation>
</comment>
<evidence type="ECO:0000256" key="5">
    <source>
        <dbReference type="ARBA" id="ARBA00022792"/>
    </source>
</evidence>
<proteinExistence type="inferred from homology"/>
<keyword evidence="4 9" id="KW-0812">Transmembrane</keyword>
<feature type="transmembrane region" description="Helical" evidence="9">
    <location>
        <begin position="79"/>
        <end position="99"/>
    </location>
</feature>
<evidence type="ECO:0000256" key="7">
    <source>
        <dbReference type="ARBA" id="ARBA00023128"/>
    </source>
</evidence>
<protein>
    <recommendedName>
        <fullName evidence="3">Transmembrane protein 186</fullName>
    </recommendedName>
</protein>
<keyword evidence="5" id="KW-0999">Mitochondrion inner membrane</keyword>
<evidence type="ECO:0000256" key="6">
    <source>
        <dbReference type="ARBA" id="ARBA00022989"/>
    </source>
</evidence>
<comment type="similarity">
    <text evidence="2">Belongs to the TMEM186 family.</text>
</comment>
<keyword evidence="7" id="KW-0496">Mitochondrion</keyword>
<evidence type="ECO:0000256" key="9">
    <source>
        <dbReference type="SAM" id="Phobius"/>
    </source>
</evidence>
<sequence length="211" mass="24649">MLYHLINRCMRTSSYRINNFKIDIKFLCQIPIKEKQILQQIPTIKNKNVTESKYPEYEIIYRFPYIKYISLFHKSKRNMLISSGVTIPLMFFLSQGNIISEIPAMFMSIIVTGFALSLYLTGILFTNQIGIIYFKDNESIKIAYVNEWGKRIDIDISINDIKPLEGLSSSIANKYFKNIYIVSLKHPLKLYVNYSIISNKEKLVNVLGDYE</sequence>
<evidence type="ECO:0000256" key="8">
    <source>
        <dbReference type="ARBA" id="ARBA00023136"/>
    </source>
</evidence>
<keyword evidence="11" id="KW-1185">Reference proteome</keyword>
<dbReference type="InterPro" id="IPR026571">
    <property type="entry name" value="Tmem186"/>
</dbReference>
<feature type="transmembrane region" description="Helical" evidence="9">
    <location>
        <begin position="105"/>
        <end position="125"/>
    </location>
</feature>
<organism evidence="10 11">
    <name type="scientific">Vespula squamosa</name>
    <name type="common">Southern yellow jacket</name>
    <name type="synonym">Wasp</name>
    <dbReference type="NCBI Taxonomy" id="30214"/>
    <lineage>
        <taxon>Eukaryota</taxon>
        <taxon>Metazoa</taxon>
        <taxon>Ecdysozoa</taxon>
        <taxon>Arthropoda</taxon>
        <taxon>Hexapoda</taxon>
        <taxon>Insecta</taxon>
        <taxon>Pterygota</taxon>
        <taxon>Neoptera</taxon>
        <taxon>Endopterygota</taxon>
        <taxon>Hymenoptera</taxon>
        <taxon>Apocrita</taxon>
        <taxon>Aculeata</taxon>
        <taxon>Vespoidea</taxon>
        <taxon>Vespidae</taxon>
        <taxon>Vespinae</taxon>
        <taxon>Vespula</taxon>
    </lineage>
</organism>
<keyword evidence="6 9" id="KW-1133">Transmembrane helix</keyword>
<reference evidence="10 11" key="1">
    <citation type="journal article" date="2024" name="Ann. Entomol. Soc. Am.">
        <title>Genomic analyses of the southern and eastern yellowjacket wasps (Hymenoptera: Vespidae) reveal evolutionary signatures of social life.</title>
        <authorList>
            <person name="Catto M.A."/>
            <person name="Caine P.B."/>
            <person name="Orr S.E."/>
            <person name="Hunt B.G."/>
            <person name="Goodisman M.A.D."/>
        </authorList>
    </citation>
    <scope>NUCLEOTIDE SEQUENCE [LARGE SCALE GENOMIC DNA]</scope>
    <source>
        <strain evidence="10">233</strain>
        <tissue evidence="10">Head and thorax</tissue>
    </source>
</reference>
<name>A0ABD2AVV5_VESSQ</name>
<dbReference type="GO" id="GO:0005743">
    <property type="term" value="C:mitochondrial inner membrane"/>
    <property type="evidence" value="ECO:0007669"/>
    <property type="project" value="UniProtKB-SubCell"/>
</dbReference>
<gene>
    <name evidence="10" type="ORF">V1478_009034</name>
</gene>
<evidence type="ECO:0000256" key="2">
    <source>
        <dbReference type="ARBA" id="ARBA00007020"/>
    </source>
</evidence>
<dbReference type="Proteomes" id="UP001607302">
    <property type="component" value="Unassembled WGS sequence"/>
</dbReference>
<dbReference type="AlphaFoldDB" id="A0ABD2AVV5"/>
<dbReference type="PANTHER" id="PTHR13603">
    <property type="entry name" value="TRANSMEMBRANE PROTEIN 186"/>
    <property type="match status" value="1"/>
</dbReference>
<evidence type="ECO:0000313" key="10">
    <source>
        <dbReference type="EMBL" id="KAL2724521.1"/>
    </source>
</evidence>
<evidence type="ECO:0000256" key="3">
    <source>
        <dbReference type="ARBA" id="ARBA00014604"/>
    </source>
</evidence>
<dbReference type="EMBL" id="JAUDFV010000139">
    <property type="protein sequence ID" value="KAL2724521.1"/>
    <property type="molecule type" value="Genomic_DNA"/>
</dbReference>